<protein>
    <submittedName>
        <fullName evidence="1">Uncharacterized protein</fullName>
    </submittedName>
</protein>
<evidence type="ECO:0000313" key="1">
    <source>
        <dbReference type="EMBL" id="EIW51105.1"/>
    </source>
</evidence>
<dbReference type="KEGG" id="tvs:TRAVEDRAFT_54897"/>
<dbReference type="Proteomes" id="UP000054317">
    <property type="component" value="Unassembled WGS sequence"/>
</dbReference>
<dbReference type="AlphaFoldDB" id="R7S6F1"/>
<dbReference type="EMBL" id="JH712063">
    <property type="protein sequence ID" value="EIW51105.1"/>
    <property type="molecule type" value="Genomic_DNA"/>
</dbReference>
<organism evidence="1 2">
    <name type="scientific">Trametes versicolor (strain FP-101664)</name>
    <name type="common">White-rot fungus</name>
    <name type="synonym">Coriolus versicolor</name>
    <dbReference type="NCBI Taxonomy" id="717944"/>
    <lineage>
        <taxon>Eukaryota</taxon>
        <taxon>Fungi</taxon>
        <taxon>Dikarya</taxon>
        <taxon>Basidiomycota</taxon>
        <taxon>Agaricomycotina</taxon>
        <taxon>Agaricomycetes</taxon>
        <taxon>Polyporales</taxon>
        <taxon>Polyporaceae</taxon>
        <taxon>Trametes</taxon>
    </lineage>
</organism>
<name>R7S6F1_TRAVS</name>
<sequence>MSSAQSLNIAQAMDIVIGFHTETTFMADDISDDAVGHLITLGFPVSLALLSDAAEELVKKTHRDYKINALHTLRTSVALVRCSGGLNNLVDQVETSLNLGEDVVATVNQLAVICRARPAHMSSSQLQMLERLLLEIEGDLCKAGEAIGVIIDFIDAKGEHLKLLGHLQEKEHFDRITSSLREPPLAQELAAVARDALDVLRPTLYEPFSVADRSGEEVERVVAELQSLDVGQLNRSVLDEKMAGLVRIRDELGVLQEAQPVRLAAFSQALKSPVAVPTSIRDEAFDVDLEILDATAVSSTLAQADGTMKEIVGGAKALLQRLHNQFAVPGVHDLPQE</sequence>
<keyword evidence="2" id="KW-1185">Reference proteome</keyword>
<proteinExistence type="predicted"/>
<accession>R7S6F1</accession>
<reference evidence="2" key="1">
    <citation type="journal article" date="2012" name="Science">
        <title>The Paleozoic origin of enzymatic lignin decomposition reconstructed from 31 fungal genomes.</title>
        <authorList>
            <person name="Floudas D."/>
            <person name="Binder M."/>
            <person name="Riley R."/>
            <person name="Barry K."/>
            <person name="Blanchette R.A."/>
            <person name="Henrissat B."/>
            <person name="Martinez A.T."/>
            <person name="Otillar R."/>
            <person name="Spatafora J.W."/>
            <person name="Yadav J.S."/>
            <person name="Aerts A."/>
            <person name="Benoit I."/>
            <person name="Boyd A."/>
            <person name="Carlson A."/>
            <person name="Copeland A."/>
            <person name="Coutinho P.M."/>
            <person name="de Vries R.P."/>
            <person name="Ferreira P."/>
            <person name="Findley K."/>
            <person name="Foster B."/>
            <person name="Gaskell J."/>
            <person name="Glotzer D."/>
            <person name="Gorecki P."/>
            <person name="Heitman J."/>
            <person name="Hesse C."/>
            <person name="Hori C."/>
            <person name="Igarashi K."/>
            <person name="Jurgens J.A."/>
            <person name="Kallen N."/>
            <person name="Kersten P."/>
            <person name="Kohler A."/>
            <person name="Kuees U."/>
            <person name="Kumar T.K.A."/>
            <person name="Kuo A."/>
            <person name="LaButti K."/>
            <person name="Larrondo L.F."/>
            <person name="Lindquist E."/>
            <person name="Ling A."/>
            <person name="Lombard V."/>
            <person name="Lucas S."/>
            <person name="Lundell T."/>
            <person name="Martin R."/>
            <person name="McLaughlin D.J."/>
            <person name="Morgenstern I."/>
            <person name="Morin E."/>
            <person name="Murat C."/>
            <person name="Nagy L.G."/>
            <person name="Nolan M."/>
            <person name="Ohm R.A."/>
            <person name="Patyshakuliyeva A."/>
            <person name="Rokas A."/>
            <person name="Ruiz-Duenas F.J."/>
            <person name="Sabat G."/>
            <person name="Salamov A."/>
            <person name="Samejima M."/>
            <person name="Schmutz J."/>
            <person name="Slot J.C."/>
            <person name="St John F."/>
            <person name="Stenlid J."/>
            <person name="Sun H."/>
            <person name="Sun S."/>
            <person name="Syed K."/>
            <person name="Tsang A."/>
            <person name="Wiebenga A."/>
            <person name="Young D."/>
            <person name="Pisabarro A."/>
            <person name="Eastwood D.C."/>
            <person name="Martin F."/>
            <person name="Cullen D."/>
            <person name="Grigoriev I.V."/>
            <person name="Hibbett D.S."/>
        </authorList>
    </citation>
    <scope>NUCLEOTIDE SEQUENCE [LARGE SCALE GENOMIC DNA]</scope>
    <source>
        <strain evidence="2">FP-101664</strain>
    </source>
</reference>
<dbReference type="GeneID" id="19417587"/>
<gene>
    <name evidence="1" type="ORF">TRAVEDRAFT_54897</name>
</gene>
<evidence type="ECO:0000313" key="2">
    <source>
        <dbReference type="Proteomes" id="UP000054317"/>
    </source>
</evidence>
<dbReference type="RefSeq" id="XP_008046010.1">
    <property type="nucleotide sequence ID" value="XM_008047819.1"/>
</dbReference>